<organism evidence="2 3">
    <name type="scientific">Cirrhinus mrigala</name>
    <name type="common">Mrigala</name>
    <dbReference type="NCBI Taxonomy" id="683832"/>
    <lineage>
        <taxon>Eukaryota</taxon>
        <taxon>Metazoa</taxon>
        <taxon>Chordata</taxon>
        <taxon>Craniata</taxon>
        <taxon>Vertebrata</taxon>
        <taxon>Euteleostomi</taxon>
        <taxon>Actinopterygii</taxon>
        <taxon>Neopterygii</taxon>
        <taxon>Teleostei</taxon>
        <taxon>Ostariophysi</taxon>
        <taxon>Cypriniformes</taxon>
        <taxon>Cyprinidae</taxon>
        <taxon>Labeoninae</taxon>
        <taxon>Labeonini</taxon>
        <taxon>Cirrhinus</taxon>
    </lineage>
</organism>
<name>A0ABD0QEH8_CIRMR</name>
<gene>
    <name evidence="2" type="ORF">M9458_019998</name>
</gene>
<keyword evidence="3" id="KW-1185">Reference proteome</keyword>
<evidence type="ECO:0000313" key="2">
    <source>
        <dbReference type="EMBL" id="KAL0184302.1"/>
    </source>
</evidence>
<keyword evidence="1" id="KW-0812">Transmembrane</keyword>
<evidence type="ECO:0000256" key="1">
    <source>
        <dbReference type="SAM" id="Phobius"/>
    </source>
</evidence>
<sequence>VKECNGSPLLSESVLQDVRDDLQLHFSLSTLLTLTMMLSIPSLIHWKHNLR</sequence>
<dbReference type="Proteomes" id="UP001529510">
    <property type="component" value="Unassembled WGS sequence"/>
</dbReference>
<dbReference type="AlphaFoldDB" id="A0ABD0QEH8"/>
<keyword evidence="1" id="KW-1133">Transmembrane helix</keyword>
<proteinExistence type="predicted"/>
<feature type="non-terminal residue" evidence="2">
    <location>
        <position position="1"/>
    </location>
</feature>
<accession>A0ABD0QEH8</accession>
<reference evidence="2 3" key="1">
    <citation type="submission" date="2024-05" db="EMBL/GenBank/DDBJ databases">
        <title>Genome sequencing and assembly of Indian major carp, Cirrhinus mrigala (Hamilton, 1822).</title>
        <authorList>
            <person name="Mohindra V."/>
            <person name="Chowdhury L.M."/>
            <person name="Lal K."/>
            <person name="Jena J.K."/>
        </authorList>
    </citation>
    <scope>NUCLEOTIDE SEQUENCE [LARGE SCALE GENOMIC DNA]</scope>
    <source>
        <strain evidence="2">CM1030</strain>
        <tissue evidence="2">Blood</tissue>
    </source>
</reference>
<dbReference type="EMBL" id="JAMKFB020000009">
    <property type="protein sequence ID" value="KAL0184302.1"/>
    <property type="molecule type" value="Genomic_DNA"/>
</dbReference>
<keyword evidence="1" id="KW-0472">Membrane</keyword>
<protein>
    <submittedName>
        <fullName evidence="2">Uncharacterized protein</fullName>
    </submittedName>
</protein>
<feature type="transmembrane region" description="Helical" evidence="1">
    <location>
        <begin position="24"/>
        <end position="46"/>
    </location>
</feature>
<evidence type="ECO:0000313" key="3">
    <source>
        <dbReference type="Proteomes" id="UP001529510"/>
    </source>
</evidence>
<comment type="caution">
    <text evidence="2">The sequence shown here is derived from an EMBL/GenBank/DDBJ whole genome shotgun (WGS) entry which is preliminary data.</text>
</comment>